<evidence type="ECO:0000313" key="3">
    <source>
        <dbReference type="RefSeq" id="XP_031549347.1"/>
    </source>
</evidence>
<feature type="signal peptide" evidence="1">
    <location>
        <begin position="1"/>
        <end position="22"/>
    </location>
</feature>
<feature type="chain" id="PRO_5027604829" evidence="1">
    <location>
        <begin position="23"/>
        <end position="147"/>
    </location>
</feature>
<dbReference type="InParanoid" id="A0A6P8H9D2"/>
<name>A0A6P8H9D2_ACTTE</name>
<organism evidence="2 3">
    <name type="scientific">Actinia tenebrosa</name>
    <name type="common">Australian red waratah sea anemone</name>
    <dbReference type="NCBI Taxonomy" id="6105"/>
    <lineage>
        <taxon>Eukaryota</taxon>
        <taxon>Metazoa</taxon>
        <taxon>Cnidaria</taxon>
        <taxon>Anthozoa</taxon>
        <taxon>Hexacorallia</taxon>
        <taxon>Actiniaria</taxon>
        <taxon>Actiniidae</taxon>
        <taxon>Actinia</taxon>
    </lineage>
</organism>
<protein>
    <submittedName>
        <fullName evidence="3">Uncharacterized protein LOC116286895</fullName>
    </submittedName>
</protein>
<proteinExistence type="predicted"/>
<evidence type="ECO:0000256" key="1">
    <source>
        <dbReference type="SAM" id="SignalP"/>
    </source>
</evidence>
<dbReference type="GeneID" id="116286895"/>
<dbReference type="Proteomes" id="UP000515163">
    <property type="component" value="Unplaced"/>
</dbReference>
<keyword evidence="1" id="KW-0732">Signal</keyword>
<accession>A0A6P8H9D2</accession>
<dbReference type="KEGG" id="aten:116286895"/>
<dbReference type="RefSeq" id="XP_031549347.1">
    <property type="nucleotide sequence ID" value="XM_031693487.1"/>
</dbReference>
<sequence>MAYSTLALILLSLSMIVVQVHHCKDLSTVPNKKSDIGRQHILEKGYLQKYPPCGRHPSGNVSRCQTYIKHPDCHSFPGKPRNVRITHLLLKNTRPVLLVEWDISSTGFSDLWGFQVWLIEVTFYYPMRYYRCTQINSKVNDYLILFI</sequence>
<reference evidence="3" key="1">
    <citation type="submission" date="2025-08" db="UniProtKB">
        <authorList>
            <consortium name="RefSeq"/>
        </authorList>
    </citation>
    <scope>IDENTIFICATION</scope>
    <source>
        <tissue evidence="3">Tentacle</tissue>
    </source>
</reference>
<dbReference type="AlphaFoldDB" id="A0A6P8H9D2"/>
<keyword evidence="2" id="KW-1185">Reference proteome</keyword>
<evidence type="ECO:0000313" key="2">
    <source>
        <dbReference type="Proteomes" id="UP000515163"/>
    </source>
</evidence>
<gene>
    <name evidence="3" type="primary">LOC116286895</name>
</gene>